<feature type="transmembrane region" description="Helical" evidence="8">
    <location>
        <begin position="86"/>
        <end position="112"/>
    </location>
</feature>
<keyword evidence="4 8" id="KW-1133">Transmembrane helix</keyword>
<comment type="subcellular location">
    <subcellularLocation>
        <location evidence="1">Membrane</location>
        <topology evidence="1">Single-pass membrane protein</topology>
    </subcellularLocation>
</comment>
<dbReference type="PANTHER" id="PTHR24270">
    <property type="entry name" value="LOW-DENSITY LIPOPROTEIN RECEPTOR-RELATED"/>
    <property type="match status" value="1"/>
</dbReference>
<proteinExistence type="predicted"/>
<evidence type="ECO:0000256" key="4">
    <source>
        <dbReference type="ARBA" id="ARBA00022989"/>
    </source>
</evidence>
<dbReference type="Pfam" id="PF25241">
    <property type="entry name" value="LDLRAD1_C"/>
    <property type="match status" value="1"/>
</dbReference>
<keyword evidence="3" id="KW-0677">Repeat</keyword>
<evidence type="ECO:0000256" key="6">
    <source>
        <dbReference type="ARBA" id="ARBA00023157"/>
    </source>
</evidence>
<evidence type="ECO:0000313" key="11">
    <source>
        <dbReference type="Proteomes" id="UP001176940"/>
    </source>
</evidence>
<dbReference type="PROSITE" id="PS50068">
    <property type="entry name" value="LDLRA_2"/>
    <property type="match status" value="1"/>
</dbReference>
<dbReference type="Gene3D" id="4.10.400.10">
    <property type="entry name" value="Low-density Lipoprotein Receptor"/>
    <property type="match status" value="2"/>
</dbReference>
<dbReference type="SMART" id="SM00192">
    <property type="entry name" value="LDLa"/>
    <property type="match status" value="3"/>
</dbReference>
<evidence type="ECO:0000256" key="7">
    <source>
        <dbReference type="PROSITE-ProRule" id="PRU00124"/>
    </source>
</evidence>
<keyword evidence="2 8" id="KW-0812">Transmembrane</keyword>
<dbReference type="InterPro" id="IPR036055">
    <property type="entry name" value="LDL_receptor-like_sf"/>
</dbReference>
<keyword evidence="11" id="KW-1185">Reference proteome</keyword>
<keyword evidence="5 8" id="KW-0472">Membrane</keyword>
<dbReference type="PRINTS" id="PR00261">
    <property type="entry name" value="LDLRECEPTOR"/>
</dbReference>
<evidence type="ECO:0000259" key="9">
    <source>
        <dbReference type="Pfam" id="PF25241"/>
    </source>
</evidence>
<dbReference type="InterPro" id="IPR057430">
    <property type="entry name" value="LDLRAD1_C"/>
</dbReference>
<protein>
    <recommendedName>
        <fullName evidence="9">LDLRAD1-like C-terminal domain-containing protein</fullName>
    </recommendedName>
</protein>
<name>A0ABN9LTI8_9NEOB</name>
<gene>
    <name evidence="10" type="ORF">RIMI_LOCUS11618430</name>
</gene>
<evidence type="ECO:0000256" key="8">
    <source>
        <dbReference type="SAM" id="Phobius"/>
    </source>
</evidence>
<comment type="caution">
    <text evidence="7">Lacks conserved residue(s) required for the propagation of feature annotation.</text>
</comment>
<dbReference type="Proteomes" id="UP001176940">
    <property type="component" value="Unassembled WGS sequence"/>
</dbReference>
<sequence length="253" mass="28001">MNRTYPQYLVSIKSVFGKPGVGDKYRRGDVFRLECIDSTTPFKCQQFFILCLLLQRRSMDASSLGSTVSMLSKDEKDLCRGCSRRCVCIIAVILIILMIIVAAIVCAVLLALPARTPETRFCVTSDNFTGFLCDDRITCLLPSSVCNSASDCGNGEDEATSLCSKLPDNLPGYLIFRCGNPQFWIYSNLKCNGINNCGDCSDESQSLASCSSCPNNWWPCTPVLYQYCNCIPRSLCGNGVQDCVSWSDEYQCK</sequence>
<evidence type="ECO:0000256" key="2">
    <source>
        <dbReference type="ARBA" id="ARBA00022692"/>
    </source>
</evidence>
<feature type="domain" description="LDLRAD1-like C-terminal" evidence="9">
    <location>
        <begin position="212"/>
        <end position="250"/>
    </location>
</feature>
<dbReference type="InterPro" id="IPR050685">
    <property type="entry name" value="LDLR"/>
</dbReference>
<evidence type="ECO:0000313" key="10">
    <source>
        <dbReference type="EMBL" id="CAJ0947218.1"/>
    </source>
</evidence>
<reference evidence="10" key="1">
    <citation type="submission" date="2023-07" db="EMBL/GenBank/DDBJ databases">
        <authorList>
            <person name="Stuckert A."/>
        </authorList>
    </citation>
    <scope>NUCLEOTIDE SEQUENCE</scope>
</reference>
<accession>A0ABN9LTI8</accession>
<dbReference type="EMBL" id="CAUEEQ010026522">
    <property type="protein sequence ID" value="CAJ0947218.1"/>
    <property type="molecule type" value="Genomic_DNA"/>
</dbReference>
<dbReference type="SUPFAM" id="SSF57424">
    <property type="entry name" value="LDL receptor-like module"/>
    <property type="match status" value="2"/>
</dbReference>
<keyword evidence="6" id="KW-1015">Disulfide bond</keyword>
<comment type="caution">
    <text evidence="10">The sequence shown here is derived from an EMBL/GenBank/DDBJ whole genome shotgun (WGS) entry which is preliminary data.</text>
</comment>
<evidence type="ECO:0000256" key="3">
    <source>
        <dbReference type="ARBA" id="ARBA00022737"/>
    </source>
</evidence>
<organism evidence="10 11">
    <name type="scientific">Ranitomeya imitator</name>
    <name type="common">mimic poison frog</name>
    <dbReference type="NCBI Taxonomy" id="111125"/>
    <lineage>
        <taxon>Eukaryota</taxon>
        <taxon>Metazoa</taxon>
        <taxon>Chordata</taxon>
        <taxon>Craniata</taxon>
        <taxon>Vertebrata</taxon>
        <taxon>Euteleostomi</taxon>
        <taxon>Amphibia</taxon>
        <taxon>Batrachia</taxon>
        <taxon>Anura</taxon>
        <taxon>Neobatrachia</taxon>
        <taxon>Hyloidea</taxon>
        <taxon>Dendrobatidae</taxon>
        <taxon>Dendrobatinae</taxon>
        <taxon>Ranitomeya</taxon>
    </lineage>
</organism>
<evidence type="ECO:0000256" key="5">
    <source>
        <dbReference type="ARBA" id="ARBA00023136"/>
    </source>
</evidence>
<evidence type="ECO:0000256" key="1">
    <source>
        <dbReference type="ARBA" id="ARBA00004167"/>
    </source>
</evidence>
<dbReference type="InterPro" id="IPR002172">
    <property type="entry name" value="LDrepeatLR_classA_rpt"/>
</dbReference>